<proteinExistence type="predicted"/>
<dbReference type="InterPro" id="IPR016152">
    <property type="entry name" value="PTrfase/Anion_transptr"/>
</dbReference>
<sequence>MSVKGLFVMDLSDLLSPDSIVPALKANSKKQVIQELAGRAASRVHLPERDIFDTLLQRERLGSTGVGHGVAIPHGKLVALDRLVGIFARLQRPVDFDALDDEPVDIIFLLLAPEGAGADHLKALARIARQLRDPTIIAKLRATSDPAALYALLTQPLASNAA</sequence>
<dbReference type="InterPro" id="IPR051541">
    <property type="entry name" value="PTS_SugarTrans_NitroReg"/>
</dbReference>
<accession>A0ABT3HGY7</accession>
<dbReference type="CDD" id="cd00211">
    <property type="entry name" value="PTS_IIA_fru"/>
    <property type="match status" value="1"/>
</dbReference>
<protein>
    <submittedName>
        <fullName evidence="2">PTS system nitrogen regulatory IIA component</fullName>
    </submittedName>
</protein>
<evidence type="ECO:0000313" key="2">
    <source>
        <dbReference type="EMBL" id="MCW2309658.1"/>
    </source>
</evidence>
<dbReference type="Proteomes" id="UP001209755">
    <property type="component" value="Unassembled WGS sequence"/>
</dbReference>
<evidence type="ECO:0000313" key="3">
    <source>
        <dbReference type="Proteomes" id="UP001209755"/>
    </source>
</evidence>
<dbReference type="EMBL" id="JAOQNS010000013">
    <property type="protein sequence ID" value="MCW2309658.1"/>
    <property type="molecule type" value="Genomic_DNA"/>
</dbReference>
<keyword evidence="3" id="KW-1185">Reference proteome</keyword>
<dbReference type="InterPro" id="IPR006320">
    <property type="entry name" value="PTS_Nitro_regul"/>
</dbReference>
<dbReference type="PANTHER" id="PTHR47738">
    <property type="entry name" value="PTS SYSTEM FRUCTOSE-LIKE EIIA COMPONENT-RELATED"/>
    <property type="match status" value="1"/>
</dbReference>
<name>A0ABT3HGY7_9HYPH</name>
<dbReference type="NCBIfam" id="TIGR01419">
    <property type="entry name" value="nitro_reg_IIA"/>
    <property type="match status" value="1"/>
</dbReference>
<dbReference type="PROSITE" id="PS00372">
    <property type="entry name" value="PTS_EIIA_TYPE_2_HIS"/>
    <property type="match status" value="1"/>
</dbReference>
<dbReference type="SUPFAM" id="SSF55804">
    <property type="entry name" value="Phoshotransferase/anion transport protein"/>
    <property type="match status" value="1"/>
</dbReference>
<dbReference type="InterPro" id="IPR002178">
    <property type="entry name" value="PTS_EIIA_type-2_dom"/>
</dbReference>
<dbReference type="PROSITE" id="PS51094">
    <property type="entry name" value="PTS_EIIA_TYPE_2"/>
    <property type="match status" value="1"/>
</dbReference>
<feature type="domain" description="PTS EIIA type-2" evidence="1">
    <location>
        <begin position="13"/>
        <end position="156"/>
    </location>
</feature>
<reference evidence="3" key="1">
    <citation type="submission" date="2023-07" db="EMBL/GenBank/DDBJ databases">
        <title>Genome sequencing of Purple Non-Sulfur Bacteria from various extreme environments.</title>
        <authorList>
            <person name="Mayer M."/>
        </authorList>
    </citation>
    <scope>NUCLEOTIDE SEQUENCE [LARGE SCALE GENOMIC DNA]</scope>
    <source>
        <strain evidence="3">DSM 17935</strain>
    </source>
</reference>
<comment type="caution">
    <text evidence="2">The sequence shown here is derived from an EMBL/GenBank/DDBJ whole genome shotgun (WGS) entry which is preliminary data.</text>
</comment>
<evidence type="ECO:0000259" key="1">
    <source>
        <dbReference type="PROSITE" id="PS51094"/>
    </source>
</evidence>
<dbReference type="PANTHER" id="PTHR47738:SF1">
    <property type="entry name" value="NITROGEN REGULATORY PROTEIN"/>
    <property type="match status" value="1"/>
</dbReference>
<dbReference type="Pfam" id="PF00359">
    <property type="entry name" value="PTS_EIIA_2"/>
    <property type="match status" value="1"/>
</dbReference>
<dbReference type="Gene3D" id="3.40.930.10">
    <property type="entry name" value="Mannitol-specific EII, Chain A"/>
    <property type="match status" value="1"/>
</dbReference>
<gene>
    <name evidence="2" type="ORF">M2319_004014</name>
</gene>
<organism evidence="2 3">
    <name type="scientific">Rhodobium gokarnense</name>
    <dbReference type="NCBI Taxonomy" id="364296"/>
    <lineage>
        <taxon>Bacteria</taxon>
        <taxon>Pseudomonadati</taxon>
        <taxon>Pseudomonadota</taxon>
        <taxon>Alphaproteobacteria</taxon>
        <taxon>Hyphomicrobiales</taxon>
        <taxon>Rhodobiaceae</taxon>
        <taxon>Rhodobium</taxon>
    </lineage>
</organism>